<keyword evidence="6" id="KW-1185">Reference proteome</keyword>
<protein>
    <submittedName>
        <fullName evidence="5">GRAS domain-containing protein</fullName>
    </submittedName>
</protein>
<reference evidence="6" key="1">
    <citation type="submission" date="2024-07" db="EMBL/GenBank/DDBJ databases">
        <title>Two chromosome-level genome assemblies of Korean endemic species Abeliophyllum distichum and Forsythia ovata (Oleaceae).</title>
        <authorList>
            <person name="Jang H."/>
        </authorList>
    </citation>
    <scope>NUCLEOTIDE SEQUENCE [LARGE SCALE GENOMIC DNA]</scope>
</reference>
<keyword evidence="1" id="KW-0805">Transcription regulation</keyword>
<sequence length="231" mass="25316">MSNYNQSEGTAYPVEGNKETQAHIMAPPPAGYPSKDENGQAPADTAAEKTQSRGDGFFKGWLIMFQSLLTSLLHTTTVDASSSSSSIISLKRSVDICICREPLKCRRSTFPWPKEHESEEEHLQTTTYIDQDDSTGLRLLLQCAECVAVENLEDASQLLPEIAELSSPFGSLAQHVGAYFLDVLSAWIISSYLGTYSRLHTLKDPPPKAPQLPPTTKSSPTHSKYTTPSPL</sequence>
<dbReference type="AlphaFoldDB" id="A0ABD1R153"/>
<proteinExistence type="inferred from homology"/>
<evidence type="ECO:0000256" key="4">
    <source>
        <dbReference type="SAM" id="MobiDB-lite"/>
    </source>
</evidence>
<dbReference type="Proteomes" id="UP001604277">
    <property type="component" value="Unassembled WGS sequence"/>
</dbReference>
<evidence type="ECO:0000256" key="3">
    <source>
        <dbReference type="PROSITE-ProRule" id="PRU01191"/>
    </source>
</evidence>
<accession>A0ABD1R153</accession>
<feature type="region of interest" description="Disordered" evidence="4">
    <location>
        <begin position="204"/>
        <end position="231"/>
    </location>
</feature>
<name>A0ABD1R153_9LAMI</name>
<evidence type="ECO:0000256" key="2">
    <source>
        <dbReference type="ARBA" id="ARBA00023163"/>
    </source>
</evidence>
<evidence type="ECO:0000313" key="5">
    <source>
        <dbReference type="EMBL" id="KAL2482181.1"/>
    </source>
</evidence>
<dbReference type="Pfam" id="PF03514">
    <property type="entry name" value="GRAS"/>
    <property type="match status" value="1"/>
</dbReference>
<feature type="region of interest" description="Disordered" evidence="4">
    <location>
        <begin position="1"/>
        <end position="50"/>
    </location>
</feature>
<dbReference type="PROSITE" id="PS50985">
    <property type="entry name" value="GRAS"/>
    <property type="match status" value="1"/>
</dbReference>
<keyword evidence="2" id="KW-0804">Transcription</keyword>
<comment type="caution">
    <text evidence="3">Lacks conserved residue(s) required for the propagation of feature annotation.</text>
</comment>
<comment type="caution">
    <text evidence="5">The sequence shown here is derived from an EMBL/GenBank/DDBJ whole genome shotgun (WGS) entry which is preliminary data.</text>
</comment>
<dbReference type="EMBL" id="JBFOLJ010000013">
    <property type="protein sequence ID" value="KAL2482181.1"/>
    <property type="molecule type" value="Genomic_DNA"/>
</dbReference>
<organism evidence="5 6">
    <name type="scientific">Forsythia ovata</name>
    <dbReference type="NCBI Taxonomy" id="205694"/>
    <lineage>
        <taxon>Eukaryota</taxon>
        <taxon>Viridiplantae</taxon>
        <taxon>Streptophyta</taxon>
        <taxon>Embryophyta</taxon>
        <taxon>Tracheophyta</taxon>
        <taxon>Spermatophyta</taxon>
        <taxon>Magnoliopsida</taxon>
        <taxon>eudicotyledons</taxon>
        <taxon>Gunneridae</taxon>
        <taxon>Pentapetalae</taxon>
        <taxon>asterids</taxon>
        <taxon>lamiids</taxon>
        <taxon>Lamiales</taxon>
        <taxon>Oleaceae</taxon>
        <taxon>Forsythieae</taxon>
        <taxon>Forsythia</taxon>
    </lineage>
</organism>
<feature type="compositionally biased region" description="Polar residues" evidence="4">
    <location>
        <begin position="215"/>
        <end position="231"/>
    </location>
</feature>
<comment type="similarity">
    <text evidence="3">Belongs to the GRAS family.</text>
</comment>
<dbReference type="InterPro" id="IPR005202">
    <property type="entry name" value="TF_GRAS"/>
</dbReference>
<evidence type="ECO:0000313" key="6">
    <source>
        <dbReference type="Proteomes" id="UP001604277"/>
    </source>
</evidence>
<evidence type="ECO:0000256" key="1">
    <source>
        <dbReference type="ARBA" id="ARBA00023015"/>
    </source>
</evidence>
<gene>
    <name evidence="5" type="ORF">Fot_43625</name>
</gene>
<feature type="short sequence motif" description="LxCxE motif" evidence="3">
    <location>
        <begin position="141"/>
        <end position="145"/>
    </location>
</feature>